<dbReference type="Proteomes" id="UP001209681">
    <property type="component" value="Unassembled WGS sequence"/>
</dbReference>
<organism evidence="2 3">
    <name type="scientific">Desulfobotulus pelophilus</name>
    <dbReference type="NCBI Taxonomy" id="2823377"/>
    <lineage>
        <taxon>Bacteria</taxon>
        <taxon>Pseudomonadati</taxon>
        <taxon>Thermodesulfobacteriota</taxon>
        <taxon>Desulfobacteria</taxon>
        <taxon>Desulfobacterales</taxon>
        <taxon>Desulfobacteraceae</taxon>
        <taxon>Desulfobotulus</taxon>
    </lineage>
</organism>
<sequence>MRISSYSVRHKSVVFFFILCLSISGFMAYEKLGKLEDPDFTIKTAIVVTPYPGASPHEVELQVTDLIEQAAQSTEHVVEIRSESRAGLSLVYVDVDESMRSHAISHTWESLRKKITAMQAELPPGVLPSTVQDDYGDIYGIFVALSGEGYSEKELADYADYLRRELLKVPDVSRIQIYGDRTETIEILIPEEQMALQGIRPDILTMALSRQNAVVDSGALDSGTQRVRLETTGVLTDLSTIEDLILLGMDGRTFRLGDIATIQQGYRTPREESLRINGKTAIGITISARQGANVVAMGEAVRLRMNQLMADMPLGMELHDVYYQSESVQKAIGKFMISLTQSVAIVVLVLLFAMGVRSGLIIASGLVLSILATFLVMLAWGIDLQRISLAALILVMGMIVDNAIVVVDGTLTKLNKGMDRESAAVQSVKETAWPLLGATIIAVLAFFPIYMAPSNTGEYCASLFQVVAIALLASWVLAITQTPVFCHQFLKTPTPPSLKNGITEIPEPRGYRIYRKFLFFCLRHRFLTLITMTGILLSALVAFQHVPQNFFAESDRDMFMIDFWMPDGTRTETLAHEMARLEQHLTTLPEIESFAGFIGSGPVRYEASQNPEPTTEHYGHFLVHVKDYREIPAIRTKLYTWFNENIAGAAPRIRLYRSGPPVDFKVEARFTGPDPAILRDLADQAKGIMETHPNAYDVRDDWRNRVPVLSSSFNQTEGRMAGVERSELGASMLRRTDGEIIGGFRDGNDILPILFKTIASPDASLEGIPVWGRDTESRPLRQVAGEMTIEWENPVIRRLDRARAIKAQCDPMDITGESLRRDIAPAIEAIPLPPGYRLEWAGDYDLSVKGQESTNKYLPLSLFLMACILVLLFGQLRPLLIILLTLPLSVIGIAFGLLVTQETFGFLAILGAYSLIGMLIKNAVVLLDQIQQEMAAGKAPLLAVMDASLSRLRPVTMAALTTILGMIPLLSDPMFSSMAVTIMSGLLVATVLTLMVVPVLFTLLYRIQTT</sequence>
<dbReference type="Pfam" id="PF00873">
    <property type="entry name" value="ACR_tran"/>
    <property type="match status" value="1"/>
</dbReference>
<dbReference type="Gene3D" id="1.20.1640.10">
    <property type="entry name" value="Multidrug efflux transporter AcrB transmembrane domain"/>
    <property type="match status" value="2"/>
</dbReference>
<comment type="caution">
    <text evidence="2">The sequence shown here is derived from an EMBL/GenBank/DDBJ whole genome shotgun (WGS) entry which is preliminary data.</text>
</comment>
<dbReference type="SUPFAM" id="SSF82714">
    <property type="entry name" value="Multidrug efflux transporter AcrB TolC docking domain, DN and DC subdomains"/>
    <property type="match status" value="1"/>
</dbReference>
<dbReference type="InterPro" id="IPR001036">
    <property type="entry name" value="Acrflvin-R"/>
</dbReference>
<evidence type="ECO:0000313" key="2">
    <source>
        <dbReference type="EMBL" id="MCW7755419.1"/>
    </source>
</evidence>
<feature type="transmembrane region" description="Helical" evidence="1">
    <location>
        <begin position="335"/>
        <end position="353"/>
    </location>
</feature>
<dbReference type="RefSeq" id="WP_265426367.1">
    <property type="nucleotide sequence ID" value="NZ_JAPFPW010000042.1"/>
</dbReference>
<feature type="transmembrane region" description="Helical" evidence="1">
    <location>
        <begin position="526"/>
        <end position="546"/>
    </location>
</feature>
<dbReference type="Gene3D" id="3.30.70.1320">
    <property type="entry name" value="Multidrug efflux transporter AcrB pore domain like"/>
    <property type="match status" value="1"/>
</dbReference>
<gene>
    <name evidence="2" type="ORF">OOT00_15665</name>
</gene>
<proteinExistence type="predicted"/>
<dbReference type="Gene3D" id="3.30.70.1430">
    <property type="entry name" value="Multidrug efflux transporter AcrB pore domain"/>
    <property type="match status" value="2"/>
</dbReference>
<dbReference type="PANTHER" id="PTHR32063">
    <property type="match status" value="1"/>
</dbReference>
<dbReference type="Gene3D" id="3.30.2090.10">
    <property type="entry name" value="Multidrug efflux transporter AcrB TolC docking domain, DN and DC subdomains"/>
    <property type="match status" value="2"/>
</dbReference>
<feature type="transmembrane region" description="Helical" evidence="1">
    <location>
        <begin position="904"/>
        <end position="927"/>
    </location>
</feature>
<feature type="transmembrane region" description="Helical" evidence="1">
    <location>
        <begin position="432"/>
        <end position="451"/>
    </location>
</feature>
<feature type="transmembrane region" description="Helical" evidence="1">
    <location>
        <begin position="952"/>
        <end position="970"/>
    </location>
</feature>
<protein>
    <submittedName>
        <fullName evidence="2">Efflux RND transporter permease subunit</fullName>
    </submittedName>
</protein>
<dbReference type="Gene3D" id="3.30.70.1440">
    <property type="entry name" value="Multidrug efflux transporter AcrB pore domain"/>
    <property type="match status" value="1"/>
</dbReference>
<keyword evidence="1" id="KW-0472">Membrane</keyword>
<feature type="transmembrane region" description="Helical" evidence="1">
    <location>
        <begin position="360"/>
        <end position="382"/>
    </location>
</feature>
<feature type="transmembrane region" description="Helical" evidence="1">
    <location>
        <begin position="857"/>
        <end position="874"/>
    </location>
</feature>
<dbReference type="SUPFAM" id="SSF82693">
    <property type="entry name" value="Multidrug efflux transporter AcrB pore domain, PN1, PN2, PC1 and PC2 subdomains"/>
    <property type="match status" value="2"/>
</dbReference>
<accession>A0ABT3ND81</accession>
<feature type="transmembrane region" description="Helical" evidence="1">
    <location>
        <begin position="388"/>
        <end position="411"/>
    </location>
</feature>
<dbReference type="InterPro" id="IPR027463">
    <property type="entry name" value="AcrB_DN_DC_subdom"/>
</dbReference>
<dbReference type="PANTHER" id="PTHR32063:SF18">
    <property type="entry name" value="CATION EFFLUX SYSTEM PROTEIN"/>
    <property type="match status" value="1"/>
</dbReference>
<name>A0ABT3ND81_9BACT</name>
<dbReference type="SUPFAM" id="SSF82866">
    <property type="entry name" value="Multidrug efflux transporter AcrB transmembrane domain"/>
    <property type="match status" value="2"/>
</dbReference>
<evidence type="ECO:0000256" key="1">
    <source>
        <dbReference type="SAM" id="Phobius"/>
    </source>
</evidence>
<feature type="transmembrane region" description="Helical" evidence="1">
    <location>
        <begin position="879"/>
        <end position="898"/>
    </location>
</feature>
<evidence type="ECO:0000313" key="3">
    <source>
        <dbReference type="Proteomes" id="UP001209681"/>
    </source>
</evidence>
<feature type="transmembrane region" description="Helical" evidence="1">
    <location>
        <begin position="463"/>
        <end position="486"/>
    </location>
</feature>
<keyword evidence="3" id="KW-1185">Reference proteome</keyword>
<feature type="transmembrane region" description="Helical" evidence="1">
    <location>
        <begin position="982"/>
        <end position="1005"/>
    </location>
</feature>
<reference evidence="2 3" key="1">
    <citation type="submission" date="2022-11" db="EMBL/GenBank/DDBJ databases">
        <title>Desulfobotulus tamanensis H1 sp. nov. - anaerobic, alkaliphilic, sulphate reducing bacterium isolated from terrestrial mud volcano.</title>
        <authorList>
            <person name="Frolova A."/>
            <person name="Merkel A.Y."/>
            <person name="Slobodkin A.I."/>
        </authorList>
    </citation>
    <scope>NUCLEOTIDE SEQUENCE [LARGE SCALE GENOMIC DNA]</scope>
    <source>
        <strain evidence="2 3">H1</strain>
    </source>
</reference>
<keyword evidence="1" id="KW-0812">Transmembrane</keyword>
<keyword evidence="1" id="KW-1133">Transmembrane helix</keyword>
<dbReference type="PRINTS" id="PR00702">
    <property type="entry name" value="ACRIFLAVINRP"/>
</dbReference>
<dbReference type="EMBL" id="JAPFPW010000042">
    <property type="protein sequence ID" value="MCW7755419.1"/>
    <property type="molecule type" value="Genomic_DNA"/>
</dbReference>